<reference evidence="2" key="1">
    <citation type="submission" date="2014-09" db="EMBL/GenBank/DDBJ databases">
        <authorList>
            <person name="Magalhaes I.L.F."/>
            <person name="Oliveira U."/>
            <person name="Santos F.R."/>
            <person name="Vidigal T.H.D.A."/>
            <person name="Brescovit A.D."/>
            <person name="Santos A.J."/>
        </authorList>
    </citation>
    <scope>NUCLEOTIDE SEQUENCE</scope>
    <source>
        <tissue evidence="2">Shoot tissue taken approximately 20 cm above the soil surface</tissue>
    </source>
</reference>
<protein>
    <submittedName>
        <fullName evidence="2">Uncharacterized protein</fullName>
    </submittedName>
</protein>
<organism evidence="2">
    <name type="scientific">Arundo donax</name>
    <name type="common">Giant reed</name>
    <name type="synonym">Donax arundinaceus</name>
    <dbReference type="NCBI Taxonomy" id="35708"/>
    <lineage>
        <taxon>Eukaryota</taxon>
        <taxon>Viridiplantae</taxon>
        <taxon>Streptophyta</taxon>
        <taxon>Embryophyta</taxon>
        <taxon>Tracheophyta</taxon>
        <taxon>Spermatophyta</taxon>
        <taxon>Magnoliopsida</taxon>
        <taxon>Liliopsida</taxon>
        <taxon>Poales</taxon>
        <taxon>Poaceae</taxon>
        <taxon>PACMAD clade</taxon>
        <taxon>Arundinoideae</taxon>
        <taxon>Arundineae</taxon>
        <taxon>Arundo</taxon>
    </lineage>
</organism>
<feature type="compositionally biased region" description="Polar residues" evidence="1">
    <location>
        <begin position="7"/>
        <end position="20"/>
    </location>
</feature>
<reference evidence="2" key="2">
    <citation type="journal article" date="2015" name="Data Brief">
        <title>Shoot transcriptome of the giant reed, Arundo donax.</title>
        <authorList>
            <person name="Barrero R.A."/>
            <person name="Guerrero F.D."/>
            <person name="Moolhuijzen P."/>
            <person name="Goolsby J.A."/>
            <person name="Tidwell J."/>
            <person name="Bellgard S.E."/>
            <person name="Bellgard M.I."/>
        </authorList>
    </citation>
    <scope>NUCLEOTIDE SEQUENCE</scope>
    <source>
        <tissue evidence="2">Shoot tissue taken approximately 20 cm above the soil surface</tissue>
    </source>
</reference>
<proteinExistence type="predicted"/>
<dbReference type="AlphaFoldDB" id="A0A0A8YU37"/>
<name>A0A0A8YU37_ARUDO</name>
<dbReference type="EMBL" id="GBRH01267311">
    <property type="protein sequence ID" value="JAD30584.1"/>
    <property type="molecule type" value="Transcribed_RNA"/>
</dbReference>
<evidence type="ECO:0000313" key="2">
    <source>
        <dbReference type="EMBL" id="JAD30584.1"/>
    </source>
</evidence>
<feature type="region of interest" description="Disordered" evidence="1">
    <location>
        <begin position="1"/>
        <end position="20"/>
    </location>
</feature>
<sequence length="20" mass="2306">MNLLSKFGSTKTSTNTKKYR</sequence>
<accession>A0A0A8YU37</accession>
<evidence type="ECO:0000256" key="1">
    <source>
        <dbReference type="SAM" id="MobiDB-lite"/>
    </source>
</evidence>